<dbReference type="Pfam" id="PF01510">
    <property type="entry name" value="Amidase_2"/>
    <property type="match status" value="1"/>
</dbReference>
<evidence type="ECO:0000256" key="4">
    <source>
        <dbReference type="ARBA" id="ARBA00023316"/>
    </source>
</evidence>
<comment type="catalytic activity">
    <reaction evidence="1">
        <text>Hydrolyzes the link between N-acetylmuramoyl residues and L-amino acid residues in certain cell-wall glycopeptides.</text>
        <dbReference type="EC" id="3.5.1.28"/>
    </reaction>
</comment>
<keyword evidence="3" id="KW-0378">Hydrolase</keyword>
<accession>A0A1I2JEH1</accession>
<name>A0A1I2JEH1_9ACTN</name>
<dbReference type="InterPro" id="IPR006311">
    <property type="entry name" value="TAT_signal"/>
</dbReference>
<dbReference type="RefSeq" id="WP_093715952.1">
    <property type="nucleotide sequence ID" value="NZ_FONG01000017.1"/>
</dbReference>
<dbReference type="SUPFAM" id="SSF55846">
    <property type="entry name" value="N-acetylmuramoyl-L-alanine amidase-like"/>
    <property type="match status" value="1"/>
</dbReference>
<protein>
    <recommendedName>
        <fullName evidence="2">N-acetylmuramoyl-L-alanine amidase</fullName>
        <ecNumber evidence="2">3.5.1.28</ecNumber>
    </recommendedName>
</protein>
<proteinExistence type="predicted"/>
<dbReference type="InterPro" id="IPR036505">
    <property type="entry name" value="Amidase/PGRP_sf"/>
</dbReference>
<feature type="compositionally biased region" description="Low complexity" evidence="5">
    <location>
        <begin position="17"/>
        <end position="29"/>
    </location>
</feature>
<organism evidence="7 8">
    <name type="scientific">Actinacidiphila alni</name>
    <dbReference type="NCBI Taxonomy" id="380248"/>
    <lineage>
        <taxon>Bacteria</taxon>
        <taxon>Bacillati</taxon>
        <taxon>Actinomycetota</taxon>
        <taxon>Actinomycetes</taxon>
        <taxon>Kitasatosporales</taxon>
        <taxon>Streptomycetaceae</taxon>
        <taxon>Actinacidiphila</taxon>
    </lineage>
</organism>
<dbReference type="FunFam" id="3.40.80.10:FF:000006">
    <property type="entry name" value="N-acetylmuramoyl-L-alanine amidase"/>
    <property type="match status" value="1"/>
</dbReference>
<evidence type="ECO:0000256" key="3">
    <source>
        <dbReference type="ARBA" id="ARBA00022801"/>
    </source>
</evidence>
<reference evidence="7 8" key="1">
    <citation type="submission" date="2016-10" db="EMBL/GenBank/DDBJ databases">
        <authorList>
            <person name="de Groot N.N."/>
        </authorList>
    </citation>
    <scope>NUCLEOTIDE SEQUENCE [LARGE SCALE GENOMIC DNA]</scope>
    <source>
        <strain evidence="7 8">CGMCC 4.3510</strain>
    </source>
</reference>
<keyword evidence="8" id="KW-1185">Reference proteome</keyword>
<dbReference type="AlphaFoldDB" id="A0A1I2JEH1"/>
<dbReference type="PROSITE" id="PS51318">
    <property type="entry name" value="TAT"/>
    <property type="match status" value="1"/>
</dbReference>
<dbReference type="PANTHER" id="PTHR30417">
    <property type="entry name" value="N-ACETYLMURAMOYL-L-ALANINE AMIDASE AMID"/>
    <property type="match status" value="1"/>
</dbReference>
<dbReference type="STRING" id="380248.SAMN05216251_11732"/>
<dbReference type="EC" id="3.5.1.28" evidence="2"/>
<dbReference type="SMART" id="SM00644">
    <property type="entry name" value="Ami_2"/>
    <property type="match status" value="1"/>
</dbReference>
<feature type="region of interest" description="Disordered" evidence="5">
    <location>
        <begin position="1"/>
        <end position="37"/>
    </location>
</feature>
<dbReference type="GO" id="GO:0009253">
    <property type="term" value="P:peptidoglycan catabolic process"/>
    <property type="evidence" value="ECO:0007669"/>
    <property type="project" value="InterPro"/>
</dbReference>
<evidence type="ECO:0000259" key="6">
    <source>
        <dbReference type="SMART" id="SM00644"/>
    </source>
</evidence>
<dbReference type="InterPro" id="IPR051206">
    <property type="entry name" value="NAMLAA_amidase_2"/>
</dbReference>
<evidence type="ECO:0000256" key="5">
    <source>
        <dbReference type="SAM" id="MobiDB-lite"/>
    </source>
</evidence>
<dbReference type="CDD" id="cd06583">
    <property type="entry name" value="PGRP"/>
    <property type="match status" value="1"/>
</dbReference>
<evidence type="ECO:0000256" key="1">
    <source>
        <dbReference type="ARBA" id="ARBA00001561"/>
    </source>
</evidence>
<dbReference type="GO" id="GO:0009254">
    <property type="term" value="P:peptidoglycan turnover"/>
    <property type="evidence" value="ECO:0007669"/>
    <property type="project" value="TreeGrafter"/>
</dbReference>
<evidence type="ECO:0000313" key="8">
    <source>
        <dbReference type="Proteomes" id="UP000199323"/>
    </source>
</evidence>
<dbReference type="GO" id="GO:0008745">
    <property type="term" value="F:N-acetylmuramoyl-L-alanine amidase activity"/>
    <property type="evidence" value="ECO:0007669"/>
    <property type="project" value="UniProtKB-EC"/>
</dbReference>
<dbReference type="PANTHER" id="PTHR30417:SF1">
    <property type="entry name" value="N-ACETYLMURAMOYL-L-ALANINE AMIDASE AMID"/>
    <property type="match status" value="1"/>
</dbReference>
<evidence type="ECO:0000256" key="2">
    <source>
        <dbReference type="ARBA" id="ARBA00011901"/>
    </source>
</evidence>
<feature type="domain" description="N-acetylmuramoyl-L-alanine amidase" evidence="6">
    <location>
        <begin position="84"/>
        <end position="214"/>
    </location>
</feature>
<dbReference type="Proteomes" id="UP000199323">
    <property type="component" value="Unassembled WGS sequence"/>
</dbReference>
<keyword evidence="4" id="KW-0961">Cell wall biogenesis/degradation</keyword>
<dbReference type="EMBL" id="FONG01000017">
    <property type="protein sequence ID" value="SFF51557.1"/>
    <property type="molecule type" value="Genomic_DNA"/>
</dbReference>
<evidence type="ECO:0000313" key="7">
    <source>
        <dbReference type="EMBL" id="SFF51557.1"/>
    </source>
</evidence>
<dbReference type="InterPro" id="IPR002502">
    <property type="entry name" value="Amidase_domain"/>
</dbReference>
<dbReference type="Gene3D" id="3.40.80.10">
    <property type="entry name" value="Peptidoglycan recognition protein-like"/>
    <property type="match status" value="1"/>
</dbReference>
<sequence length="229" mass="24663">MARADEHQAPEPARSLTDTGTHTGTAGTPGAPPTRRSLLRGGLAFGAAAAVGVAADLTSGIGRASAATVDYPGATWAPASTSNYTAANRPSTYPINMVVIHVTQETFTDTIRLFQDPSHAAAAHYVVRSGDGAIDQCVREHDVAWHAGNWDYNTRSIGIEHEGWVDQPAYFTTAMYHASAALTREICLKYAIPMDRNHIIGHVQVPGTDHTDPGPYWDWVRYIRLVNGT</sequence>
<dbReference type="GO" id="GO:0071555">
    <property type="term" value="P:cell wall organization"/>
    <property type="evidence" value="ECO:0007669"/>
    <property type="project" value="UniProtKB-KW"/>
</dbReference>
<dbReference type="OrthoDB" id="66275at2"/>
<gene>
    <name evidence="7" type="ORF">SAMN05216251_11732</name>
</gene>